<dbReference type="SUPFAM" id="SSF141523">
    <property type="entry name" value="L,D-transpeptidase catalytic domain-like"/>
    <property type="match status" value="1"/>
</dbReference>
<dbReference type="InterPro" id="IPR050979">
    <property type="entry name" value="LD-transpeptidase"/>
</dbReference>
<name>A0ABR7T491_HELCL</name>
<dbReference type="CDD" id="cd16913">
    <property type="entry name" value="YkuD_like"/>
    <property type="match status" value="1"/>
</dbReference>
<dbReference type="RefSeq" id="WP_188041027.1">
    <property type="nucleotide sequence ID" value="NZ_JACVHF010000015.1"/>
</dbReference>
<dbReference type="InterPro" id="IPR038063">
    <property type="entry name" value="Transpep_catalytic_dom"/>
</dbReference>
<feature type="domain" description="L,D-TPase catalytic" evidence="11">
    <location>
        <begin position="142"/>
        <end position="251"/>
    </location>
</feature>
<keyword evidence="8 9" id="KW-0961">Cell wall biogenesis/degradation</keyword>
<keyword evidence="7 9" id="KW-0573">Peptidoglycan synthesis</keyword>
<evidence type="ECO:0000256" key="5">
    <source>
        <dbReference type="ARBA" id="ARBA00022801"/>
    </source>
</evidence>
<keyword evidence="10" id="KW-0472">Membrane</keyword>
<dbReference type="Pfam" id="PF03734">
    <property type="entry name" value="YkuD"/>
    <property type="match status" value="1"/>
</dbReference>
<keyword evidence="10" id="KW-0812">Transmembrane</keyword>
<dbReference type="PANTHER" id="PTHR30582">
    <property type="entry name" value="L,D-TRANSPEPTIDASE"/>
    <property type="match status" value="1"/>
</dbReference>
<keyword evidence="6 9" id="KW-0133">Cell shape</keyword>
<dbReference type="InterPro" id="IPR036366">
    <property type="entry name" value="PGBDSf"/>
</dbReference>
<evidence type="ECO:0000256" key="7">
    <source>
        <dbReference type="ARBA" id="ARBA00022984"/>
    </source>
</evidence>
<dbReference type="InterPro" id="IPR036365">
    <property type="entry name" value="PGBD-like_sf"/>
</dbReference>
<dbReference type="Proteomes" id="UP000617402">
    <property type="component" value="Unassembled WGS sequence"/>
</dbReference>
<keyword evidence="3" id="KW-0328">Glycosyltransferase</keyword>
<feature type="active site" description="Proton donor/acceptor" evidence="9">
    <location>
        <position position="211"/>
    </location>
</feature>
<keyword evidence="5" id="KW-0378">Hydrolase</keyword>
<organism evidence="12 13">
    <name type="scientific">Heliobacterium chlorum</name>
    <dbReference type="NCBI Taxonomy" id="2698"/>
    <lineage>
        <taxon>Bacteria</taxon>
        <taxon>Bacillati</taxon>
        <taxon>Bacillota</taxon>
        <taxon>Clostridia</taxon>
        <taxon>Eubacteriales</taxon>
        <taxon>Heliobacteriaceae</taxon>
        <taxon>Heliobacterium</taxon>
    </lineage>
</organism>
<dbReference type="Gene3D" id="1.10.101.10">
    <property type="entry name" value="PGBD-like superfamily/PGBD"/>
    <property type="match status" value="2"/>
</dbReference>
<dbReference type="Pfam" id="PF01471">
    <property type="entry name" value="PG_binding_1"/>
    <property type="match status" value="2"/>
</dbReference>
<evidence type="ECO:0000256" key="8">
    <source>
        <dbReference type="ARBA" id="ARBA00023316"/>
    </source>
</evidence>
<evidence type="ECO:0000256" key="4">
    <source>
        <dbReference type="ARBA" id="ARBA00022679"/>
    </source>
</evidence>
<comment type="pathway">
    <text evidence="1 9">Cell wall biogenesis; peptidoglycan biosynthesis.</text>
</comment>
<dbReference type="InterPro" id="IPR005490">
    <property type="entry name" value="LD_TPept_cat_dom"/>
</dbReference>
<dbReference type="EMBL" id="JACVHF010000015">
    <property type="protein sequence ID" value="MBC9785579.1"/>
    <property type="molecule type" value="Genomic_DNA"/>
</dbReference>
<sequence>MFLTINFSRHRLRWLFSILAVLILTGWYFSSQNAPTVSKIDPSGSRCGDVERLLCPSAPPMQGEDVEELQSRLKTLGYYTGPIDGLYVGKIVDAVKSLQKQKGLSSDGIVTAETWLSMDRPIATTTEPSKSSTPVEEPKGTIMLVVDTEKNTLTVLADGKPYKTYPVCTGKEKTPSPIGDWTIVDKQKNWGDGFGSRWMGFNVPWGIYGIHGTNKPWSIGKNESAGCIRMHNRDVEELYAYVPLKTVVRVIDSKPFKLSKKKYLPGETGQEIARIQMGLQAKGYTVHLADGRYGPEMEEAVRSLQTKHQLPVDGIVNEAVMAILDLKIDHNKINT</sequence>
<evidence type="ECO:0000313" key="12">
    <source>
        <dbReference type="EMBL" id="MBC9785579.1"/>
    </source>
</evidence>
<keyword evidence="10" id="KW-1133">Transmembrane helix</keyword>
<gene>
    <name evidence="12" type="ORF">H1S01_13875</name>
</gene>
<keyword evidence="4" id="KW-0808">Transferase</keyword>
<dbReference type="PANTHER" id="PTHR30582:SF24">
    <property type="entry name" value="L,D-TRANSPEPTIDASE ERFK_SRFK-RELATED"/>
    <property type="match status" value="1"/>
</dbReference>
<accession>A0ABR7T491</accession>
<keyword evidence="13" id="KW-1185">Reference proteome</keyword>
<evidence type="ECO:0000313" key="13">
    <source>
        <dbReference type="Proteomes" id="UP000617402"/>
    </source>
</evidence>
<dbReference type="PROSITE" id="PS52029">
    <property type="entry name" value="LD_TPASE"/>
    <property type="match status" value="1"/>
</dbReference>
<feature type="transmembrane region" description="Helical" evidence="10">
    <location>
        <begin position="12"/>
        <end position="30"/>
    </location>
</feature>
<dbReference type="SUPFAM" id="SSF47090">
    <property type="entry name" value="PGBD-like"/>
    <property type="match status" value="2"/>
</dbReference>
<feature type="active site" description="Nucleophile" evidence="9">
    <location>
        <position position="227"/>
    </location>
</feature>
<dbReference type="InterPro" id="IPR002477">
    <property type="entry name" value="Peptidoglycan-bd-like"/>
</dbReference>
<evidence type="ECO:0000256" key="10">
    <source>
        <dbReference type="SAM" id="Phobius"/>
    </source>
</evidence>
<evidence type="ECO:0000259" key="11">
    <source>
        <dbReference type="PROSITE" id="PS52029"/>
    </source>
</evidence>
<comment type="similarity">
    <text evidence="2">Belongs to the YkuD family.</text>
</comment>
<evidence type="ECO:0000256" key="9">
    <source>
        <dbReference type="PROSITE-ProRule" id="PRU01373"/>
    </source>
</evidence>
<evidence type="ECO:0000256" key="2">
    <source>
        <dbReference type="ARBA" id="ARBA00005992"/>
    </source>
</evidence>
<evidence type="ECO:0000256" key="6">
    <source>
        <dbReference type="ARBA" id="ARBA00022960"/>
    </source>
</evidence>
<comment type="caution">
    <text evidence="12">The sequence shown here is derived from an EMBL/GenBank/DDBJ whole genome shotgun (WGS) entry which is preliminary data.</text>
</comment>
<evidence type="ECO:0000256" key="3">
    <source>
        <dbReference type="ARBA" id="ARBA00022676"/>
    </source>
</evidence>
<evidence type="ECO:0000256" key="1">
    <source>
        <dbReference type="ARBA" id="ARBA00004752"/>
    </source>
</evidence>
<dbReference type="Gene3D" id="2.40.440.10">
    <property type="entry name" value="L,D-transpeptidase catalytic domain-like"/>
    <property type="match status" value="1"/>
</dbReference>
<reference evidence="12 13" key="1">
    <citation type="submission" date="2020-07" db="EMBL/GenBank/DDBJ databases">
        <title>Draft whole-genome sequence of Heliobacterium chlorum DSM 3682, type strain.</title>
        <authorList>
            <person name="Kyndt J.A."/>
            <person name="Meyer T.E."/>
            <person name="Imhoff J.F."/>
        </authorList>
    </citation>
    <scope>NUCLEOTIDE SEQUENCE [LARGE SCALE GENOMIC DNA]</scope>
    <source>
        <strain evidence="12 13">DSM 3682</strain>
    </source>
</reference>
<proteinExistence type="inferred from homology"/>
<protein>
    <submittedName>
        <fullName evidence="12">Peptidoglycan-binding protein</fullName>
    </submittedName>
</protein>